<dbReference type="Pfam" id="PF02371">
    <property type="entry name" value="Transposase_20"/>
    <property type="match status" value="1"/>
</dbReference>
<dbReference type="GO" id="GO:0006313">
    <property type="term" value="P:DNA transposition"/>
    <property type="evidence" value="ECO:0007669"/>
    <property type="project" value="InterPro"/>
</dbReference>
<dbReference type="GO" id="GO:0003677">
    <property type="term" value="F:DNA binding"/>
    <property type="evidence" value="ECO:0007669"/>
    <property type="project" value="InterPro"/>
</dbReference>
<dbReference type="OrthoDB" id="1680608at2"/>
<sequence length="183" mass="20523">EIAKAVQAAANASYRLPQTVNDSVNQVLAISISSMRAMQSQLKALDKEIGRQVENIPNTLTSVPGIGPVLSAGIIAEIGDINRFARQAGLAKFAGLAWSQHQSGMFEAQHTRLIQSGNRFLKYYLGQAALSLVRCDTEYRRYYDLKFKEVNKYQHKRALALTARKLVRLVFRLLKDNRLYKPA</sequence>
<evidence type="ECO:0000313" key="3">
    <source>
        <dbReference type="Proteomes" id="UP000003240"/>
    </source>
</evidence>
<dbReference type="RefSeq" id="WP_004099340.1">
    <property type="nucleotide sequence ID" value="NZ_AFGF01000250.1"/>
</dbReference>
<keyword evidence="3" id="KW-1185">Reference proteome</keyword>
<accession>F7NPJ0</accession>
<proteinExistence type="predicted"/>
<protein>
    <submittedName>
        <fullName evidence="2">Transposase</fullName>
    </submittedName>
</protein>
<dbReference type="AlphaFoldDB" id="F7NPJ0"/>
<evidence type="ECO:0000313" key="2">
    <source>
        <dbReference type="EMBL" id="EGO62042.1"/>
    </source>
</evidence>
<dbReference type="GO" id="GO:0004803">
    <property type="term" value="F:transposase activity"/>
    <property type="evidence" value="ECO:0007669"/>
    <property type="project" value="InterPro"/>
</dbReference>
<dbReference type="eggNOG" id="COG3547">
    <property type="taxonomic scope" value="Bacteria"/>
</dbReference>
<dbReference type="EMBL" id="AFGF01000250">
    <property type="protein sequence ID" value="EGO62042.1"/>
    <property type="molecule type" value="Genomic_DNA"/>
</dbReference>
<dbReference type="InterPro" id="IPR047650">
    <property type="entry name" value="Transpos_IS110"/>
</dbReference>
<feature type="non-terminal residue" evidence="2">
    <location>
        <position position="1"/>
    </location>
</feature>
<gene>
    <name evidence="2" type="ORF">ALO_20177</name>
</gene>
<comment type="caution">
    <text evidence="2">The sequence shown here is derived from an EMBL/GenBank/DDBJ whole genome shotgun (WGS) entry which is preliminary data.</text>
</comment>
<reference evidence="2 3" key="1">
    <citation type="journal article" date="2011" name="EMBO J.">
        <title>Structural diversity of bacterial flagellar motors.</title>
        <authorList>
            <person name="Chen S."/>
            <person name="Beeby M."/>
            <person name="Murphy G.E."/>
            <person name="Leadbetter J.R."/>
            <person name="Hendrixson D.R."/>
            <person name="Briegel A."/>
            <person name="Li Z."/>
            <person name="Shi J."/>
            <person name="Tocheva E.I."/>
            <person name="Muller A."/>
            <person name="Dobro M.J."/>
            <person name="Jensen G.J."/>
        </authorList>
    </citation>
    <scope>NUCLEOTIDE SEQUENCE [LARGE SCALE GENOMIC DNA]</scope>
    <source>
        <strain evidence="2 3">DSM 6540</strain>
    </source>
</reference>
<evidence type="ECO:0000259" key="1">
    <source>
        <dbReference type="Pfam" id="PF02371"/>
    </source>
</evidence>
<dbReference type="STRING" id="1009370.ALO_20177"/>
<dbReference type="Proteomes" id="UP000003240">
    <property type="component" value="Unassembled WGS sequence"/>
</dbReference>
<dbReference type="InterPro" id="IPR003346">
    <property type="entry name" value="Transposase_20"/>
</dbReference>
<name>F7NPJ0_9FIRM</name>
<dbReference type="PANTHER" id="PTHR33055:SF15">
    <property type="entry name" value="TRANSPOSASE-RELATED"/>
    <property type="match status" value="1"/>
</dbReference>
<dbReference type="PANTHER" id="PTHR33055">
    <property type="entry name" value="TRANSPOSASE FOR INSERTION SEQUENCE ELEMENT IS1111A"/>
    <property type="match status" value="1"/>
</dbReference>
<organism evidence="2 3">
    <name type="scientific">Acetonema longum DSM 6540</name>
    <dbReference type="NCBI Taxonomy" id="1009370"/>
    <lineage>
        <taxon>Bacteria</taxon>
        <taxon>Bacillati</taxon>
        <taxon>Bacillota</taxon>
        <taxon>Negativicutes</taxon>
        <taxon>Acetonemataceae</taxon>
        <taxon>Acetonema</taxon>
    </lineage>
</organism>
<feature type="domain" description="Transposase IS116/IS110/IS902 C-terminal" evidence="1">
    <location>
        <begin position="59"/>
        <end position="143"/>
    </location>
</feature>